<gene>
    <name evidence="1" type="ORF">NOG11_14825</name>
</gene>
<evidence type="ECO:0000313" key="2">
    <source>
        <dbReference type="Proteomes" id="UP001142610"/>
    </source>
</evidence>
<dbReference type="RefSeq" id="WP_256620594.1">
    <property type="nucleotide sequence ID" value="NZ_JANIBC010000034.1"/>
</dbReference>
<sequence length="118" mass="12319">MKLFAPGESSCEGAQKDRIGIAVGVWSSDGQLRLHAPALDGELDLEGEGVFGSEVRIEIDLEGCGVAGEDEPAEEIKGRYAGCEAAALDLLSDDHKVPEITVALAERIGDAVLVAKEA</sequence>
<proteinExistence type="predicted"/>
<keyword evidence="2" id="KW-1185">Reference proteome</keyword>
<dbReference type="AlphaFoldDB" id="A0A9X2LBG0"/>
<organism evidence="1 2">
    <name type="scientific">Parvularcula maris</name>
    <dbReference type="NCBI Taxonomy" id="2965077"/>
    <lineage>
        <taxon>Bacteria</taxon>
        <taxon>Pseudomonadati</taxon>
        <taxon>Pseudomonadota</taxon>
        <taxon>Alphaproteobacteria</taxon>
        <taxon>Parvularculales</taxon>
        <taxon>Parvularculaceae</taxon>
        <taxon>Parvularcula</taxon>
    </lineage>
</organism>
<protein>
    <submittedName>
        <fullName evidence="1">Uncharacterized protein</fullName>
    </submittedName>
</protein>
<dbReference type="Proteomes" id="UP001142610">
    <property type="component" value="Unassembled WGS sequence"/>
</dbReference>
<comment type="caution">
    <text evidence="1">The sequence shown here is derived from an EMBL/GenBank/DDBJ whole genome shotgun (WGS) entry which is preliminary data.</text>
</comment>
<evidence type="ECO:0000313" key="1">
    <source>
        <dbReference type="EMBL" id="MCQ8186653.1"/>
    </source>
</evidence>
<name>A0A9X2LBG0_9PROT</name>
<reference evidence="1" key="1">
    <citation type="submission" date="2022-07" db="EMBL/GenBank/DDBJ databases">
        <title>Parvularcula maris sp. nov., an algicidal bacterium isolated from seawater.</title>
        <authorList>
            <person name="Li F."/>
        </authorList>
    </citation>
    <scope>NUCLEOTIDE SEQUENCE</scope>
    <source>
        <strain evidence="1">BGMRC 0090</strain>
    </source>
</reference>
<accession>A0A9X2LBG0</accession>
<dbReference type="EMBL" id="JANIBC010000034">
    <property type="protein sequence ID" value="MCQ8186653.1"/>
    <property type="molecule type" value="Genomic_DNA"/>
</dbReference>